<comment type="caution">
    <text evidence="5">The sequence shown here is derived from an EMBL/GenBank/DDBJ whole genome shotgun (WGS) entry which is preliminary data.</text>
</comment>
<dbReference type="Pfam" id="PF08220">
    <property type="entry name" value="HTH_DeoR"/>
    <property type="match status" value="1"/>
</dbReference>
<dbReference type="Gene3D" id="1.10.10.10">
    <property type="entry name" value="Winged helix-like DNA-binding domain superfamily/Winged helix DNA-binding domain"/>
    <property type="match status" value="1"/>
</dbReference>
<dbReference type="SUPFAM" id="SSF46785">
    <property type="entry name" value="Winged helix' DNA-binding domain"/>
    <property type="match status" value="1"/>
</dbReference>
<dbReference type="InterPro" id="IPR036388">
    <property type="entry name" value="WH-like_DNA-bd_sf"/>
</dbReference>
<evidence type="ECO:0000256" key="2">
    <source>
        <dbReference type="ARBA" id="ARBA00023125"/>
    </source>
</evidence>
<dbReference type="InterPro" id="IPR036390">
    <property type="entry name" value="WH_DNA-bd_sf"/>
</dbReference>
<accession>A0AAQ0HH88</accession>
<evidence type="ECO:0000313" key="6">
    <source>
        <dbReference type="Proteomes" id="UP000256794"/>
    </source>
</evidence>
<evidence type="ECO:0000259" key="4">
    <source>
        <dbReference type="PROSITE" id="PS51000"/>
    </source>
</evidence>
<proteinExistence type="predicted"/>
<dbReference type="PROSITE" id="PS00894">
    <property type="entry name" value="HTH_DEOR_1"/>
    <property type="match status" value="1"/>
</dbReference>
<keyword evidence="6" id="KW-1185">Reference proteome</keyword>
<keyword evidence="3" id="KW-0804">Transcription</keyword>
<name>A0AAQ0HH88_PARVE</name>
<reference evidence="5 6" key="1">
    <citation type="submission" date="2018-08" db="EMBL/GenBank/DDBJ databases">
        <title>Genomic Encyclopedia of Archaeal and Bacterial Type Strains, Phase II (KMG-II): from individual species to whole genera.</title>
        <authorList>
            <person name="Goeker M."/>
        </authorList>
    </citation>
    <scope>NUCLEOTIDE SEQUENCE [LARGE SCALE GENOMIC DNA]</scope>
    <source>
        <strain evidence="5 6">DSM 582</strain>
    </source>
</reference>
<dbReference type="SMART" id="SM01134">
    <property type="entry name" value="DeoRC"/>
    <property type="match status" value="1"/>
</dbReference>
<evidence type="ECO:0000256" key="3">
    <source>
        <dbReference type="ARBA" id="ARBA00023163"/>
    </source>
</evidence>
<evidence type="ECO:0000313" key="5">
    <source>
        <dbReference type="EMBL" id="REG45750.1"/>
    </source>
</evidence>
<dbReference type="SMART" id="SM00420">
    <property type="entry name" value="HTH_DEOR"/>
    <property type="match status" value="1"/>
</dbReference>
<dbReference type="InterPro" id="IPR018356">
    <property type="entry name" value="Tscrpt_reg_HTH_DeoR_CS"/>
</dbReference>
<gene>
    <name evidence="5" type="ORF">ATH84_101918</name>
</gene>
<dbReference type="InterPro" id="IPR037171">
    <property type="entry name" value="NagB/RpiA_transferase-like"/>
</dbReference>
<dbReference type="SUPFAM" id="SSF100950">
    <property type="entry name" value="NagB/RpiA/CoA transferase-like"/>
    <property type="match status" value="1"/>
</dbReference>
<dbReference type="EMBL" id="QUMX01000019">
    <property type="protein sequence ID" value="REG45750.1"/>
    <property type="molecule type" value="Genomic_DNA"/>
</dbReference>
<dbReference type="PROSITE" id="PS51000">
    <property type="entry name" value="HTH_DEOR_2"/>
    <property type="match status" value="1"/>
</dbReference>
<dbReference type="PRINTS" id="PR00037">
    <property type="entry name" value="HTHLACR"/>
</dbReference>
<protein>
    <submittedName>
        <fullName evidence="5">DeoR family transcriptional regulator</fullName>
    </submittedName>
</protein>
<dbReference type="PANTHER" id="PTHR30363">
    <property type="entry name" value="HTH-TYPE TRANSCRIPTIONAL REGULATOR SRLR-RELATED"/>
    <property type="match status" value="1"/>
</dbReference>
<dbReference type="Proteomes" id="UP000256794">
    <property type="component" value="Unassembled WGS sequence"/>
</dbReference>
<dbReference type="RefSeq" id="WP_036753178.1">
    <property type="nucleotide sequence ID" value="NZ_JRKO01000015.1"/>
</dbReference>
<sequence>MWQEERHQKIRAMLASFGQVSIDRIVESFGVSRQTVRRDLIEMEQSGILRRVRGGAVPVETEDMEFSVRITQRLQEKRAICVAALQLLKSQQTIFMDAGSTTTIMAEVLAGPTGLTDLTVITNSLEVAMRLAQNTPENGVRVQLLRGPVRRDPLETWGGATVADIYSYHADIALLSPLGVDAALGATYHHLYGAEIAEAMARQSTKTAILADHAKIGVTSRKCVCPTAEIDCLVVDAKARARSGFPALENAVARLIVAEN</sequence>
<dbReference type="GO" id="GO:0003677">
    <property type="term" value="F:DNA binding"/>
    <property type="evidence" value="ECO:0007669"/>
    <property type="project" value="UniProtKB-KW"/>
</dbReference>
<keyword evidence="1" id="KW-0805">Transcription regulation</keyword>
<feature type="domain" description="HTH deoR-type" evidence="4">
    <location>
        <begin position="3"/>
        <end position="58"/>
    </location>
</feature>
<dbReference type="Gene3D" id="3.40.50.1360">
    <property type="match status" value="1"/>
</dbReference>
<dbReference type="AlphaFoldDB" id="A0AAQ0HH88"/>
<keyword evidence="2" id="KW-0238">DNA-binding</keyword>
<dbReference type="InterPro" id="IPR050313">
    <property type="entry name" value="Carb_Metab_HTH_regulators"/>
</dbReference>
<dbReference type="GO" id="GO:0003700">
    <property type="term" value="F:DNA-binding transcription factor activity"/>
    <property type="evidence" value="ECO:0007669"/>
    <property type="project" value="InterPro"/>
</dbReference>
<dbReference type="PANTHER" id="PTHR30363:SF51">
    <property type="entry name" value="HTH-TYPE TRANSCRIPTIONAL REPRESSOR GLCR"/>
    <property type="match status" value="1"/>
</dbReference>
<dbReference type="InterPro" id="IPR014036">
    <property type="entry name" value="DeoR-like_C"/>
</dbReference>
<dbReference type="InterPro" id="IPR001034">
    <property type="entry name" value="DeoR_HTH"/>
</dbReference>
<dbReference type="Pfam" id="PF00455">
    <property type="entry name" value="DeoRC"/>
    <property type="match status" value="1"/>
</dbReference>
<evidence type="ECO:0000256" key="1">
    <source>
        <dbReference type="ARBA" id="ARBA00023015"/>
    </source>
</evidence>
<organism evidence="5 6">
    <name type="scientific">Paracoccus versutus</name>
    <name type="common">Thiobacillus versutus</name>
    <dbReference type="NCBI Taxonomy" id="34007"/>
    <lineage>
        <taxon>Bacteria</taxon>
        <taxon>Pseudomonadati</taxon>
        <taxon>Pseudomonadota</taxon>
        <taxon>Alphaproteobacteria</taxon>
        <taxon>Rhodobacterales</taxon>
        <taxon>Paracoccaceae</taxon>
        <taxon>Paracoccus</taxon>
    </lineage>
</organism>